<feature type="non-terminal residue" evidence="3">
    <location>
        <position position="1"/>
    </location>
</feature>
<sequence length="443" mass="46655">LLGALLEKARGGELFMNLAAGLMGRRPGSPGKAAVLASGMFGSISGAAVANVYATGTFTIPLMIKTGFKPRFAAAVEAVASASGQLVPPIMGSAAFLIADFTRLPYIEVAKSAALPAFLYLFAVYFMVHLETKKFGLPSMAPNLVLRARREVWADLHMILVLVVVVALLLDRTTPFYAAFIGVCSILPFSFLRARTQLNFQLLLEGFEVGARRIAPIAAALFVAALVVGTIELSGLGLRFTSILINITGGNLFFTLLLVMFSCILLGMGLPTSAAYMIVAIFGAPALVKLGVEPLAAHFFVFYYAIISAITPPVAVAAYAAATIAGTPLQRTGLEAMKLGAAVYLVPFVMVYSPALLSIGSPLEVIQALITGVVAVVALGTVVQGFLITALRPWERVLAAFASVSLLHGDWESDLLGAGLMALILIGQWYRKKAGGPMQANGE</sequence>
<feature type="transmembrane region" description="Helical" evidence="1">
    <location>
        <begin position="341"/>
        <end position="359"/>
    </location>
</feature>
<dbReference type="InterPro" id="IPR011853">
    <property type="entry name" value="TRAP_DctM-Dct_fused"/>
</dbReference>
<feature type="transmembrane region" description="Helical" evidence="1">
    <location>
        <begin position="177"/>
        <end position="194"/>
    </location>
</feature>
<keyword evidence="1" id="KW-0812">Transmembrane</keyword>
<dbReference type="NCBIfam" id="TIGR02123">
    <property type="entry name" value="TRAP_fused"/>
    <property type="match status" value="1"/>
</dbReference>
<accession>A0A382ESS9</accession>
<gene>
    <name evidence="3" type="ORF">METZ01_LOCUS206273</name>
</gene>
<feature type="transmembrane region" description="Helical" evidence="1">
    <location>
        <begin position="152"/>
        <end position="170"/>
    </location>
</feature>
<feature type="transmembrane region" description="Helical" evidence="1">
    <location>
        <begin position="274"/>
        <end position="292"/>
    </location>
</feature>
<feature type="domain" description="TRAP C4-dicarboxylate transport system permease DctM subunit" evidence="2">
    <location>
        <begin position="1"/>
        <end position="360"/>
    </location>
</feature>
<feature type="transmembrane region" description="Helical" evidence="1">
    <location>
        <begin position="243"/>
        <end position="268"/>
    </location>
</feature>
<dbReference type="AlphaFoldDB" id="A0A382ESS9"/>
<feature type="transmembrane region" description="Helical" evidence="1">
    <location>
        <begin position="214"/>
        <end position="231"/>
    </location>
</feature>
<keyword evidence="1" id="KW-1133">Transmembrane helix</keyword>
<feature type="transmembrane region" description="Helical" evidence="1">
    <location>
        <begin position="113"/>
        <end position="132"/>
    </location>
</feature>
<feature type="transmembrane region" description="Helical" evidence="1">
    <location>
        <begin position="366"/>
        <end position="391"/>
    </location>
</feature>
<dbReference type="EMBL" id="UINC01045989">
    <property type="protein sequence ID" value="SVB53419.1"/>
    <property type="molecule type" value="Genomic_DNA"/>
</dbReference>
<evidence type="ECO:0000259" key="2">
    <source>
        <dbReference type="Pfam" id="PF06808"/>
    </source>
</evidence>
<keyword evidence="1" id="KW-0472">Membrane</keyword>
<dbReference type="PANTHER" id="PTHR43849:SF2">
    <property type="entry name" value="BLL3936 PROTEIN"/>
    <property type="match status" value="1"/>
</dbReference>
<evidence type="ECO:0000256" key="1">
    <source>
        <dbReference type="SAM" id="Phobius"/>
    </source>
</evidence>
<dbReference type="InterPro" id="IPR010656">
    <property type="entry name" value="DctM"/>
</dbReference>
<feature type="transmembrane region" description="Helical" evidence="1">
    <location>
        <begin position="74"/>
        <end position="101"/>
    </location>
</feature>
<feature type="transmembrane region" description="Helical" evidence="1">
    <location>
        <begin position="33"/>
        <end position="54"/>
    </location>
</feature>
<organism evidence="3">
    <name type="scientific">marine metagenome</name>
    <dbReference type="NCBI Taxonomy" id="408172"/>
    <lineage>
        <taxon>unclassified sequences</taxon>
        <taxon>metagenomes</taxon>
        <taxon>ecological metagenomes</taxon>
    </lineage>
</organism>
<proteinExistence type="predicted"/>
<dbReference type="Pfam" id="PF06808">
    <property type="entry name" value="DctM"/>
    <property type="match status" value="1"/>
</dbReference>
<evidence type="ECO:0000313" key="3">
    <source>
        <dbReference type="EMBL" id="SVB53419.1"/>
    </source>
</evidence>
<reference evidence="3" key="1">
    <citation type="submission" date="2018-05" db="EMBL/GenBank/DDBJ databases">
        <authorList>
            <person name="Lanie J.A."/>
            <person name="Ng W.-L."/>
            <person name="Kazmierczak K.M."/>
            <person name="Andrzejewski T.M."/>
            <person name="Davidsen T.M."/>
            <person name="Wayne K.J."/>
            <person name="Tettelin H."/>
            <person name="Glass J.I."/>
            <person name="Rusch D."/>
            <person name="Podicherti R."/>
            <person name="Tsui H.-C.T."/>
            <person name="Winkler M.E."/>
        </authorList>
    </citation>
    <scope>NUCLEOTIDE SEQUENCE</scope>
</reference>
<dbReference type="PANTHER" id="PTHR43849">
    <property type="entry name" value="BLL3936 PROTEIN"/>
    <property type="match status" value="1"/>
</dbReference>
<feature type="transmembrane region" description="Helical" evidence="1">
    <location>
        <begin position="299"/>
        <end position="321"/>
    </location>
</feature>
<protein>
    <recommendedName>
        <fullName evidence="2">TRAP C4-dicarboxylate transport system permease DctM subunit domain-containing protein</fullName>
    </recommendedName>
</protein>
<name>A0A382ESS9_9ZZZZ</name>